<evidence type="ECO:0000313" key="6">
    <source>
        <dbReference type="Proteomes" id="UP000285832"/>
    </source>
</evidence>
<protein>
    <submittedName>
        <fullName evidence="1">Uncharacterized protein</fullName>
    </submittedName>
</protein>
<accession>A0A3E4LSN2</accession>
<evidence type="ECO:0000313" key="2">
    <source>
        <dbReference type="EMBL" id="RHF61896.1"/>
    </source>
</evidence>
<dbReference type="EMBL" id="QRMI01000011">
    <property type="protein sequence ID" value="RHJ62223.1"/>
    <property type="molecule type" value="Genomic_DNA"/>
</dbReference>
<dbReference type="AlphaFoldDB" id="A0A3E4LSN2"/>
<sequence length="60" mass="6748">MISVEWKSRIHQYFLYTMSQKSGTARKSGLLYTGAVGTLEKFSFLQTGSCTYAQAIKHPV</sequence>
<evidence type="ECO:0000313" key="3">
    <source>
        <dbReference type="EMBL" id="RHJ62223.1"/>
    </source>
</evidence>
<name>A0A3E4LSN2_9FIRM</name>
<dbReference type="EMBL" id="QSQN01000016">
    <property type="protein sequence ID" value="RGK40122.1"/>
    <property type="molecule type" value="Genomic_DNA"/>
</dbReference>
<organism evidence="1 4">
    <name type="scientific">[Ruminococcus] lactaris</name>
    <dbReference type="NCBI Taxonomy" id="46228"/>
    <lineage>
        <taxon>Bacteria</taxon>
        <taxon>Bacillati</taxon>
        <taxon>Bacillota</taxon>
        <taxon>Clostridia</taxon>
        <taxon>Lachnospirales</taxon>
        <taxon>Lachnospiraceae</taxon>
        <taxon>Mediterraneibacter</taxon>
    </lineage>
</organism>
<comment type="caution">
    <text evidence="1">The sequence shown here is derived from an EMBL/GenBank/DDBJ whole genome shotgun (WGS) entry which is preliminary data.</text>
</comment>
<evidence type="ECO:0000313" key="1">
    <source>
        <dbReference type="EMBL" id="RGK40122.1"/>
    </source>
</evidence>
<evidence type="ECO:0000313" key="5">
    <source>
        <dbReference type="Proteomes" id="UP000284902"/>
    </source>
</evidence>
<dbReference type="Proteomes" id="UP000260793">
    <property type="component" value="Unassembled WGS sequence"/>
</dbReference>
<gene>
    <name evidence="3" type="ORF">DW116_05760</name>
    <name evidence="2" type="ORF">DW672_05240</name>
    <name evidence="1" type="ORF">DXD17_07440</name>
</gene>
<dbReference type="EMBL" id="QRHG01000009">
    <property type="protein sequence ID" value="RHF61896.1"/>
    <property type="molecule type" value="Genomic_DNA"/>
</dbReference>
<reference evidence="4 5" key="1">
    <citation type="submission" date="2018-08" db="EMBL/GenBank/DDBJ databases">
        <title>A genome reference for cultivated species of the human gut microbiota.</title>
        <authorList>
            <person name="Zou Y."/>
            <person name="Xue W."/>
            <person name="Luo G."/>
        </authorList>
    </citation>
    <scope>NUCLEOTIDE SEQUENCE [LARGE SCALE GENOMIC DNA]</scope>
    <source>
        <strain evidence="3 6">AM09-9</strain>
        <strain evidence="2 5">AM25-1LB</strain>
        <strain evidence="1 4">TF11-7</strain>
    </source>
</reference>
<proteinExistence type="predicted"/>
<dbReference type="Proteomes" id="UP000285832">
    <property type="component" value="Unassembled WGS sequence"/>
</dbReference>
<evidence type="ECO:0000313" key="4">
    <source>
        <dbReference type="Proteomes" id="UP000260793"/>
    </source>
</evidence>
<dbReference type="Proteomes" id="UP000284902">
    <property type="component" value="Unassembled WGS sequence"/>
</dbReference>